<keyword evidence="9" id="KW-1185">Reference proteome</keyword>
<dbReference type="GO" id="GO:0030692">
    <property type="term" value="C:Noc4p-Nop14p complex"/>
    <property type="evidence" value="ECO:0007669"/>
    <property type="project" value="TreeGrafter"/>
</dbReference>
<comment type="function">
    <text evidence="6">Involved in nucleolar processing of pre-18S ribosomal RNA. Has a role in the nuclear export of 40S pre-ribosomal subunit to the cytoplasm.</text>
</comment>
<dbReference type="Pfam" id="PF04147">
    <property type="entry name" value="Nop14"/>
    <property type="match status" value="1"/>
</dbReference>
<evidence type="ECO:0000256" key="3">
    <source>
        <dbReference type="ARBA" id="ARBA00022517"/>
    </source>
</evidence>
<dbReference type="GeneID" id="25565059"/>
<comment type="similarity">
    <text evidence="2">Belongs to the NOP14 family.</text>
</comment>
<evidence type="ECO:0000256" key="6">
    <source>
        <dbReference type="ARBA" id="ARBA00024695"/>
    </source>
</evidence>
<evidence type="ECO:0000256" key="2">
    <source>
        <dbReference type="ARBA" id="ARBA00007466"/>
    </source>
</evidence>
<evidence type="ECO:0000256" key="7">
    <source>
        <dbReference type="SAM" id="MobiDB-lite"/>
    </source>
</evidence>
<dbReference type="AlphaFoldDB" id="A0A0L0DCX6"/>
<organism evidence="8 9">
    <name type="scientific">Thecamonas trahens ATCC 50062</name>
    <dbReference type="NCBI Taxonomy" id="461836"/>
    <lineage>
        <taxon>Eukaryota</taxon>
        <taxon>Apusozoa</taxon>
        <taxon>Apusomonadida</taxon>
        <taxon>Apusomonadidae</taxon>
        <taxon>Thecamonas</taxon>
    </lineage>
</organism>
<keyword evidence="5" id="KW-0539">Nucleus</keyword>
<dbReference type="PANTHER" id="PTHR23183">
    <property type="entry name" value="NOP14"/>
    <property type="match status" value="1"/>
</dbReference>
<dbReference type="eggNOG" id="KOG2147">
    <property type="taxonomic scope" value="Eukaryota"/>
</dbReference>
<evidence type="ECO:0000256" key="1">
    <source>
        <dbReference type="ARBA" id="ARBA00004604"/>
    </source>
</evidence>
<dbReference type="GO" id="GO:0032040">
    <property type="term" value="C:small-subunit processome"/>
    <property type="evidence" value="ECO:0007669"/>
    <property type="project" value="InterPro"/>
</dbReference>
<evidence type="ECO:0000313" key="8">
    <source>
        <dbReference type="EMBL" id="KNC49966.1"/>
    </source>
</evidence>
<evidence type="ECO:0000313" key="9">
    <source>
        <dbReference type="Proteomes" id="UP000054408"/>
    </source>
</evidence>
<reference evidence="8 9" key="1">
    <citation type="submission" date="2010-05" db="EMBL/GenBank/DDBJ databases">
        <title>The Genome Sequence of Thecamonas trahens ATCC 50062.</title>
        <authorList>
            <consortium name="The Broad Institute Genome Sequencing Platform"/>
            <person name="Russ C."/>
            <person name="Cuomo C."/>
            <person name="Shea T."/>
            <person name="Young S.K."/>
            <person name="Zeng Q."/>
            <person name="Koehrsen M."/>
            <person name="Haas B."/>
            <person name="Borodovsky M."/>
            <person name="Guigo R."/>
            <person name="Alvarado L."/>
            <person name="Berlin A."/>
            <person name="Bochicchio J."/>
            <person name="Borenstein D."/>
            <person name="Chapman S."/>
            <person name="Chen Z."/>
            <person name="Freedman E."/>
            <person name="Gellesch M."/>
            <person name="Goldberg J."/>
            <person name="Griggs A."/>
            <person name="Gujja S."/>
            <person name="Heilman E."/>
            <person name="Heiman D."/>
            <person name="Hepburn T."/>
            <person name="Howarth C."/>
            <person name="Jen D."/>
            <person name="Larson L."/>
            <person name="Mehta T."/>
            <person name="Park D."/>
            <person name="Pearson M."/>
            <person name="Roberts A."/>
            <person name="Saif S."/>
            <person name="Shenoy N."/>
            <person name="Sisk P."/>
            <person name="Stolte C."/>
            <person name="Sykes S."/>
            <person name="Thomson T."/>
            <person name="Walk T."/>
            <person name="White J."/>
            <person name="Yandava C."/>
            <person name="Burger G."/>
            <person name="Gray M.W."/>
            <person name="Holland P.W.H."/>
            <person name="King N."/>
            <person name="Lang F.B.F."/>
            <person name="Roger A.J."/>
            <person name="Ruiz-Trillo I."/>
            <person name="Lander E."/>
            <person name="Nusbaum C."/>
        </authorList>
    </citation>
    <scope>NUCLEOTIDE SEQUENCE [LARGE SCALE GENOMIC DNA]</scope>
    <source>
        <strain evidence="8 9">ATCC 50062</strain>
    </source>
</reference>
<name>A0A0L0DCX6_THETB</name>
<dbReference type="OrthoDB" id="441771at2759"/>
<evidence type="ECO:0000256" key="5">
    <source>
        <dbReference type="ARBA" id="ARBA00023242"/>
    </source>
</evidence>
<dbReference type="STRING" id="461836.A0A0L0DCX6"/>
<keyword evidence="4" id="KW-0698">rRNA processing</keyword>
<feature type="region of interest" description="Disordered" evidence="7">
    <location>
        <begin position="460"/>
        <end position="496"/>
    </location>
</feature>
<protein>
    <submittedName>
        <fullName evidence="8">Nucleolar complex protein 14</fullName>
    </submittedName>
</protein>
<keyword evidence="3" id="KW-0690">Ribosome biogenesis</keyword>
<accession>A0A0L0DCX6</accession>
<dbReference type="InterPro" id="IPR007276">
    <property type="entry name" value="Nop14"/>
</dbReference>
<feature type="compositionally biased region" description="Basic and acidic residues" evidence="7">
    <location>
        <begin position="465"/>
        <end position="477"/>
    </location>
</feature>
<dbReference type="GO" id="GO:0030490">
    <property type="term" value="P:maturation of SSU-rRNA"/>
    <property type="evidence" value="ECO:0007669"/>
    <property type="project" value="TreeGrafter"/>
</dbReference>
<feature type="region of interest" description="Disordered" evidence="7">
    <location>
        <begin position="941"/>
        <end position="963"/>
    </location>
</feature>
<evidence type="ECO:0000256" key="4">
    <source>
        <dbReference type="ARBA" id="ARBA00022552"/>
    </source>
</evidence>
<proteinExistence type="inferred from homology"/>
<dbReference type="EMBL" id="GL349459">
    <property type="protein sequence ID" value="KNC49966.1"/>
    <property type="molecule type" value="Genomic_DNA"/>
</dbReference>
<gene>
    <name evidence="8" type="ORF">AMSG_05718</name>
</gene>
<sequence>MGKTSGPTSKVAAKRARRAAAAAAAKKASTAFETRSVKTKFDVVGQRRVPGATTQNIAISRTRGLEKRKETLGVELAQKDKRNAFIDRRFGEDDPSLSKDDKLLMRYQKERQARSNRSQAYNLNNDDGDDGDAYLDDEFARRLAGELPVADDDVDVLTHGGRTLASTLLGEDVELTLENVQKFKDSKDAAKHAFELVMGLDGFGDDDDDDSFGGLRKTAESSYDAYEKRQQAIQRAVEAKAQAEAENPSASKSKREIYAELIAKSKLFKNEAAQLKALQDEVTEKLDAQFDAEISDLLADSKRKILTRDEKRTLKRAMGHDEYDSLLSDLAKDERIQASDKLKTPEELARIERDRLRKLEAERVARMTLGGGSDDEGAASNAYGLEPVFEAGDDDASVAGMEVETVSAAELASMTPAERRAVVRKQRKELRKEKARLRMGDDKYQEQLDKLAEAQAKRAAARRAVTGDDKLDIRREGPGTGSGLVHKSDPADEPDDASMPFVFDMPDDEAGLAKMLAPYTPRDMGIIIRRLRKLNAVELGANAREAQQKLFTLLLVHAAAVGSSPSACTPKGMAVLDVLAGAVHDMASDLGHHAVTTATELIASLQSSLVARPDAVAEPGTLLLIKLLARVFPVSDARHCVTTPLALLMAEMLTQVAATTAPHVAAGLFLAAEAFTFVEPAARFMPEPLLFLHAVIAAVSTSPGAALPSRTPPPLAVLPALLAVPADASLADKPEPLDIFALLRGETEWLAKKKAKKGKTGKKGKAKAKAEAGTTADSLKVSMASAAVAILSKYAVLYTSYEAYESLFRPFVAPLEALAGRMPALSPAITPLVEHIRIVCEGMEKSRRPLTLLARKAASISMYTPLFEEEYMPTKDYDPDKVRSELRKMKRKIKDERKGAMRELRKDNAYLAAEASRKRARDDAEYQTKIKGIYASLESEQAEANKLARMQETERKKKKRKFR</sequence>
<comment type="subcellular location">
    <subcellularLocation>
        <location evidence="1">Nucleus</location>
        <location evidence="1">Nucleolus</location>
    </subcellularLocation>
</comment>
<dbReference type="OMA" id="KSCWPSL"/>
<dbReference type="RefSeq" id="XP_013757137.1">
    <property type="nucleotide sequence ID" value="XM_013901683.1"/>
</dbReference>
<dbReference type="PANTHER" id="PTHR23183:SF0">
    <property type="entry name" value="NUCLEOLAR PROTEIN 14"/>
    <property type="match status" value="1"/>
</dbReference>
<dbReference type="Proteomes" id="UP000054408">
    <property type="component" value="Unassembled WGS sequence"/>
</dbReference>